<evidence type="ECO:0000259" key="6">
    <source>
        <dbReference type="Pfam" id="PF08543"/>
    </source>
</evidence>
<evidence type="ECO:0000256" key="4">
    <source>
        <dbReference type="ARBA" id="ARBA00022777"/>
    </source>
</evidence>
<dbReference type="GO" id="GO:0005524">
    <property type="term" value="F:ATP binding"/>
    <property type="evidence" value="ECO:0007669"/>
    <property type="project" value="UniProtKB-KW"/>
</dbReference>
<proteinExistence type="predicted"/>
<keyword evidence="2 7" id="KW-0808">Transferase</keyword>
<reference evidence="7 8" key="1">
    <citation type="submission" date="2020-04" db="EMBL/GenBank/DDBJ databases">
        <title>Flammeovirga sp. SR4, a novel species isolated from seawater.</title>
        <authorList>
            <person name="Wang X."/>
        </authorList>
    </citation>
    <scope>NUCLEOTIDE SEQUENCE [LARGE SCALE GENOMIC DNA]</scope>
    <source>
        <strain evidence="7 8">SR4</strain>
    </source>
</reference>
<evidence type="ECO:0000256" key="1">
    <source>
        <dbReference type="ARBA" id="ARBA00012104"/>
    </source>
</evidence>
<dbReference type="PANTHER" id="PTHR10534">
    <property type="entry name" value="PYRIDOXAL KINASE"/>
    <property type="match status" value="1"/>
</dbReference>
<dbReference type="AlphaFoldDB" id="A0A7X8XWD6"/>
<dbReference type="SUPFAM" id="SSF53613">
    <property type="entry name" value="Ribokinase-like"/>
    <property type="match status" value="1"/>
</dbReference>
<protein>
    <recommendedName>
        <fullName evidence="1">pyridoxal kinase</fullName>
        <ecNumber evidence="1">2.7.1.35</ecNumber>
    </recommendedName>
</protein>
<keyword evidence="5" id="KW-0067">ATP-binding</keyword>
<dbReference type="GO" id="GO:0008478">
    <property type="term" value="F:pyridoxal kinase activity"/>
    <property type="evidence" value="ECO:0007669"/>
    <property type="project" value="UniProtKB-EC"/>
</dbReference>
<dbReference type="EC" id="2.7.1.35" evidence="1"/>
<keyword evidence="4 7" id="KW-0418">Kinase</keyword>
<dbReference type="InterPro" id="IPR004625">
    <property type="entry name" value="PyrdxlKinase"/>
</dbReference>
<evidence type="ECO:0000313" key="8">
    <source>
        <dbReference type="Proteomes" id="UP000585050"/>
    </source>
</evidence>
<dbReference type="InterPro" id="IPR029056">
    <property type="entry name" value="Ribokinase-like"/>
</dbReference>
<dbReference type="GO" id="GO:0005829">
    <property type="term" value="C:cytosol"/>
    <property type="evidence" value="ECO:0007669"/>
    <property type="project" value="TreeGrafter"/>
</dbReference>
<sequence length="284" mass="31595">MKHILSIQSHVTYGHVGNSAAVFPLQYLGNEVWPLHTVQFSGQTQYPHWDGDVFSEEHLRKIIKGVFSHVSMKTCDAILAGYLGSKSTGDVVYDTVNAIKKENPNAIFCCDPVMGDVDSGFYISEDVPPLYKEKILTIADMITPNHFETEYLVNGKISTLDEAKTAAKTLYDKGPNLVFITSLIVDETPNNHFTILLFDGNEYYIINNPLIDMGDVCGTGDVFAALTLAHTLQGQNPVSAMERTVSSMYSLLENTNKLKQFELDLIGSREVFSKEEILFKAINI</sequence>
<dbReference type="NCBIfam" id="TIGR00687">
    <property type="entry name" value="pyridox_kin"/>
    <property type="match status" value="1"/>
</dbReference>
<dbReference type="RefSeq" id="WP_168882693.1">
    <property type="nucleotide sequence ID" value="NZ_JABAIL010000003.1"/>
</dbReference>
<dbReference type="GO" id="GO:0009443">
    <property type="term" value="P:pyridoxal 5'-phosphate salvage"/>
    <property type="evidence" value="ECO:0007669"/>
    <property type="project" value="InterPro"/>
</dbReference>
<dbReference type="EMBL" id="JABAIL010000003">
    <property type="protein sequence ID" value="NLR91985.1"/>
    <property type="molecule type" value="Genomic_DNA"/>
</dbReference>
<keyword evidence="3" id="KW-0547">Nucleotide-binding</keyword>
<evidence type="ECO:0000256" key="5">
    <source>
        <dbReference type="ARBA" id="ARBA00022840"/>
    </source>
</evidence>
<keyword evidence="8" id="KW-1185">Reference proteome</keyword>
<organism evidence="7 8">
    <name type="scientific">Flammeovirga agarivorans</name>
    <dbReference type="NCBI Taxonomy" id="2726742"/>
    <lineage>
        <taxon>Bacteria</taxon>
        <taxon>Pseudomonadati</taxon>
        <taxon>Bacteroidota</taxon>
        <taxon>Cytophagia</taxon>
        <taxon>Cytophagales</taxon>
        <taxon>Flammeovirgaceae</taxon>
        <taxon>Flammeovirga</taxon>
    </lineage>
</organism>
<dbReference type="CDD" id="cd01173">
    <property type="entry name" value="pyridoxal_pyridoxamine_kinase"/>
    <property type="match status" value="1"/>
</dbReference>
<dbReference type="Proteomes" id="UP000585050">
    <property type="component" value="Unassembled WGS sequence"/>
</dbReference>
<comment type="caution">
    <text evidence="7">The sequence shown here is derived from an EMBL/GenBank/DDBJ whole genome shotgun (WGS) entry which is preliminary data.</text>
</comment>
<dbReference type="Pfam" id="PF08543">
    <property type="entry name" value="Phos_pyr_kin"/>
    <property type="match status" value="1"/>
</dbReference>
<dbReference type="PANTHER" id="PTHR10534:SF2">
    <property type="entry name" value="PYRIDOXAL KINASE"/>
    <property type="match status" value="1"/>
</dbReference>
<accession>A0A7X8XWD6</accession>
<gene>
    <name evidence="7" type="primary">pdxY</name>
    <name evidence="7" type="ORF">HGP29_12240</name>
</gene>
<evidence type="ECO:0000313" key="7">
    <source>
        <dbReference type="EMBL" id="NLR91985.1"/>
    </source>
</evidence>
<dbReference type="NCBIfam" id="NF004398">
    <property type="entry name" value="PRK05756.1"/>
    <property type="match status" value="1"/>
</dbReference>
<evidence type="ECO:0000256" key="3">
    <source>
        <dbReference type="ARBA" id="ARBA00022741"/>
    </source>
</evidence>
<name>A0A7X8XWD6_9BACT</name>
<dbReference type="Gene3D" id="3.40.1190.20">
    <property type="match status" value="1"/>
</dbReference>
<dbReference type="InterPro" id="IPR013749">
    <property type="entry name" value="PM/HMP-P_kinase-1"/>
</dbReference>
<evidence type="ECO:0000256" key="2">
    <source>
        <dbReference type="ARBA" id="ARBA00022679"/>
    </source>
</evidence>
<feature type="domain" description="Pyridoxamine kinase/Phosphomethylpyrimidine kinase" evidence="6">
    <location>
        <begin position="55"/>
        <end position="258"/>
    </location>
</feature>